<evidence type="ECO:0000313" key="3">
    <source>
        <dbReference type="Proteomes" id="UP000824782"/>
    </source>
</evidence>
<comment type="caution">
    <text evidence="1">The sequence shown here is derived from an EMBL/GenBank/DDBJ whole genome shotgun (WGS) entry which is preliminary data.</text>
</comment>
<name>A0AAV6YX02_ENGPU</name>
<accession>A0AAV6YX02</accession>
<keyword evidence="3" id="KW-1185">Reference proteome</keyword>
<sequence length="86" mass="9025">MRSAALAVSLSPGPSRVCPGPRVPSLLPSRYRLSPFPPPLPGQADVLQEATGLRCCPDLLLFSLLLEPGLRVVAGGSRSALINGHR</sequence>
<dbReference type="EMBL" id="WNYA01007506">
    <property type="protein sequence ID" value="KAG8541462.1"/>
    <property type="molecule type" value="Genomic_DNA"/>
</dbReference>
<dbReference type="AlphaFoldDB" id="A0AAV6YX02"/>
<dbReference type="Proteomes" id="UP000824782">
    <property type="component" value="Unassembled WGS sequence"/>
</dbReference>
<protein>
    <submittedName>
        <fullName evidence="1">Uncharacterized protein</fullName>
    </submittedName>
</protein>
<proteinExistence type="predicted"/>
<organism evidence="1 3">
    <name type="scientific">Engystomops pustulosus</name>
    <name type="common">Tungara frog</name>
    <name type="synonym">Physalaemus pustulosus</name>
    <dbReference type="NCBI Taxonomy" id="76066"/>
    <lineage>
        <taxon>Eukaryota</taxon>
        <taxon>Metazoa</taxon>
        <taxon>Chordata</taxon>
        <taxon>Craniata</taxon>
        <taxon>Vertebrata</taxon>
        <taxon>Euteleostomi</taxon>
        <taxon>Amphibia</taxon>
        <taxon>Batrachia</taxon>
        <taxon>Anura</taxon>
        <taxon>Neobatrachia</taxon>
        <taxon>Hyloidea</taxon>
        <taxon>Leptodactylidae</taxon>
        <taxon>Leiuperinae</taxon>
        <taxon>Engystomops</taxon>
    </lineage>
</organism>
<evidence type="ECO:0000313" key="1">
    <source>
        <dbReference type="EMBL" id="KAG8541441.1"/>
    </source>
</evidence>
<evidence type="ECO:0000313" key="2">
    <source>
        <dbReference type="EMBL" id="KAG8541462.1"/>
    </source>
</evidence>
<reference evidence="1" key="1">
    <citation type="thesis" date="2020" institute="ProQuest LLC" country="789 East Eisenhower Parkway, Ann Arbor, MI, USA">
        <title>Comparative Genomics and Chromosome Evolution.</title>
        <authorList>
            <person name="Mudd A.B."/>
        </authorList>
    </citation>
    <scope>NUCLEOTIDE SEQUENCE</scope>
    <source>
        <strain evidence="1">237g6f4</strain>
        <tissue evidence="1">Blood</tissue>
    </source>
</reference>
<dbReference type="EMBL" id="WNYA01007579">
    <property type="protein sequence ID" value="KAG8541441.1"/>
    <property type="molecule type" value="Genomic_DNA"/>
</dbReference>
<gene>
    <name evidence="2" type="ORF">GDO81_028999</name>
    <name evidence="1" type="ORF">GDO81_029062</name>
</gene>